<dbReference type="AlphaFoldDB" id="H1YDC1"/>
<protein>
    <submittedName>
        <fullName evidence="1">Uncharacterized protein</fullName>
    </submittedName>
</protein>
<accession>H1YDC1</accession>
<organism evidence="1 2">
    <name type="scientific">Mucilaginibacter paludis DSM 18603</name>
    <dbReference type="NCBI Taxonomy" id="714943"/>
    <lineage>
        <taxon>Bacteria</taxon>
        <taxon>Pseudomonadati</taxon>
        <taxon>Bacteroidota</taxon>
        <taxon>Sphingobacteriia</taxon>
        <taxon>Sphingobacteriales</taxon>
        <taxon>Sphingobacteriaceae</taxon>
        <taxon>Mucilaginibacter</taxon>
    </lineage>
</organism>
<dbReference type="Proteomes" id="UP000002774">
    <property type="component" value="Chromosome"/>
</dbReference>
<reference evidence="1" key="1">
    <citation type="submission" date="2011-09" db="EMBL/GenBank/DDBJ databases">
        <title>The permanent draft genome of Mucilaginibacter paludis DSM 18603.</title>
        <authorList>
            <consortium name="US DOE Joint Genome Institute (JGI-PGF)"/>
            <person name="Lucas S."/>
            <person name="Han J."/>
            <person name="Lapidus A."/>
            <person name="Bruce D."/>
            <person name="Goodwin L."/>
            <person name="Pitluck S."/>
            <person name="Peters L."/>
            <person name="Kyrpides N."/>
            <person name="Mavromatis K."/>
            <person name="Ivanova N."/>
            <person name="Mikhailova N."/>
            <person name="Held B."/>
            <person name="Detter J.C."/>
            <person name="Tapia R."/>
            <person name="Han C."/>
            <person name="Land M."/>
            <person name="Hauser L."/>
            <person name="Markowitz V."/>
            <person name="Cheng J.-F."/>
            <person name="Hugenholtz P."/>
            <person name="Woyke T."/>
            <person name="Wu D."/>
            <person name="Tindall B."/>
            <person name="Brambilla E."/>
            <person name="Klenk H.-P."/>
            <person name="Eisen J.A."/>
        </authorList>
    </citation>
    <scope>NUCLEOTIDE SEQUENCE [LARGE SCALE GENOMIC DNA]</scope>
    <source>
        <strain evidence="1">DSM 18603</strain>
    </source>
</reference>
<sequence>MYDSSLKYKWDNQNVLDYAVKAREEERVKLVKNLIAHIGLSTEQAASAAEVSVDLVKKIRSELNK</sequence>
<evidence type="ECO:0000313" key="1">
    <source>
        <dbReference type="EMBL" id="EHQ27147.1"/>
    </source>
</evidence>
<gene>
    <name evidence="1" type="ORF">Mucpa_3042</name>
</gene>
<name>H1YDC1_9SPHI</name>
<keyword evidence="2" id="KW-1185">Reference proteome</keyword>
<dbReference type="RefSeq" id="WP_008507470.1">
    <property type="nucleotide sequence ID" value="NZ_CM001403.1"/>
</dbReference>
<dbReference type="STRING" id="714943.Mucpa_3042"/>
<proteinExistence type="predicted"/>
<dbReference type="HOGENOM" id="CLU_189125_0_0_10"/>
<evidence type="ECO:0000313" key="2">
    <source>
        <dbReference type="Proteomes" id="UP000002774"/>
    </source>
</evidence>
<dbReference type="OrthoDB" id="9803508at2"/>
<dbReference type="EMBL" id="CM001403">
    <property type="protein sequence ID" value="EHQ27147.1"/>
    <property type="molecule type" value="Genomic_DNA"/>
</dbReference>